<dbReference type="Proteomes" id="UP000009888">
    <property type="component" value="Unassembled WGS sequence"/>
</dbReference>
<protein>
    <recommendedName>
        <fullName evidence="8">Peptidase S54 rhomboid domain-containing protein</fullName>
    </recommendedName>
</protein>
<keyword evidence="6 7" id="KW-0472">Membrane</keyword>
<feature type="transmembrane region" description="Helical" evidence="7">
    <location>
        <begin position="12"/>
        <end position="35"/>
    </location>
</feature>
<feature type="transmembrane region" description="Helical" evidence="7">
    <location>
        <begin position="116"/>
        <end position="137"/>
    </location>
</feature>
<feature type="transmembrane region" description="Helical" evidence="7">
    <location>
        <begin position="91"/>
        <end position="110"/>
    </location>
</feature>
<dbReference type="EMBL" id="AGWL01000003">
    <property type="protein sequence ID" value="EKU95382.1"/>
    <property type="molecule type" value="Genomic_DNA"/>
</dbReference>
<organism evidence="9 10">
    <name type="scientific">Actinobaculum massiliense ACS-171-V-Col2</name>
    <dbReference type="NCBI Taxonomy" id="883066"/>
    <lineage>
        <taxon>Bacteria</taxon>
        <taxon>Bacillati</taxon>
        <taxon>Actinomycetota</taxon>
        <taxon>Actinomycetes</taxon>
        <taxon>Actinomycetales</taxon>
        <taxon>Actinomycetaceae</taxon>
        <taxon>Actinobaculum</taxon>
    </lineage>
</organism>
<dbReference type="Gene3D" id="1.20.1540.10">
    <property type="entry name" value="Rhomboid-like"/>
    <property type="match status" value="1"/>
</dbReference>
<name>K9EWS7_9ACTO</name>
<keyword evidence="10" id="KW-1185">Reference proteome</keyword>
<feature type="transmembrane region" description="Helical" evidence="7">
    <location>
        <begin position="149"/>
        <end position="167"/>
    </location>
</feature>
<evidence type="ECO:0000256" key="1">
    <source>
        <dbReference type="ARBA" id="ARBA00004141"/>
    </source>
</evidence>
<dbReference type="InterPro" id="IPR050925">
    <property type="entry name" value="Rhomboid_protease_S54"/>
</dbReference>
<dbReference type="PANTHER" id="PTHR43731">
    <property type="entry name" value="RHOMBOID PROTEASE"/>
    <property type="match status" value="1"/>
</dbReference>
<gene>
    <name evidence="9" type="ORF">HMPREF9233_00747</name>
</gene>
<evidence type="ECO:0000256" key="7">
    <source>
        <dbReference type="SAM" id="Phobius"/>
    </source>
</evidence>
<dbReference type="PATRIC" id="fig|883066.3.peg.772"/>
<reference evidence="9 10" key="1">
    <citation type="submission" date="2012-09" db="EMBL/GenBank/DDBJ databases">
        <title>The Genome Sequence of Actinobaculum massiliae ACS-171-V-COL2.</title>
        <authorList>
            <consortium name="The Broad Institute Genome Sequencing Platform"/>
            <person name="Earl A."/>
            <person name="Ward D."/>
            <person name="Feldgarden M."/>
            <person name="Gevers D."/>
            <person name="Saerens B."/>
            <person name="Vaneechoutte M."/>
            <person name="Walker B."/>
            <person name="Young S.K."/>
            <person name="Zeng Q."/>
            <person name="Gargeya S."/>
            <person name="Fitzgerald M."/>
            <person name="Haas B."/>
            <person name="Abouelleil A."/>
            <person name="Alvarado L."/>
            <person name="Arachchi H.M."/>
            <person name="Berlin A."/>
            <person name="Chapman S.B."/>
            <person name="Goldberg J."/>
            <person name="Griggs A."/>
            <person name="Gujja S."/>
            <person name="Hansen M."/>
            <person name="Howarth C."/>
            <person name="Imamovic A."/>
            <person name="Larimer J."/>
            <person name="McCowen C."/>
            <person name="Montmayeur A."/>
            <person name="Murphy C."/>
            <person name="Neiman D."/>
            <person name="Pearson M."/>
            <person name="Priest M."/>
            <person name="Roberts A."/>
            <person name="Saif S."/>
            <person name="Shea T."/>
            <person name="Sisk P."/>
            <person name="Sykes S."/>
            <person name="Wortman J."/>
            <person name="Nusbaum C."/>
            <person name="Birren B."/>
        </authorList>
    </citation>
    <scope>NUCLEOTIDE SEQUENCE [LARGE SCALE GENOMIC DNA]</scope>
    <source>
        <strain evidence="10">ACS-171-V-Col2</strain>
    </source>
</reference>
<comment type="similarity">
    <text evidence="2">Belongs to the peptidase S54 family.</text>
</comment>
<evidence type="ECO:0000256" key="3">
    <source>
        <dbReference type="ARBA" id="ARBA00022692"/>
    </source>
</evidence>
<dbReference type="GO" id="GO:0004252">
    <property type="term" value="F:serine-type endopeptidase activity"/>
    <property type="evidence" value="ECO:0007669"/>
    <property type="project" value="InterPro"/>
</dbReference>
<dbReference type="eggNOG" id="COG0705">
    <property type="taxonomic scope" value="Bacteria"/>
</dbReference>
<dbReference type="SUPFAM" id="SSF144091">
    <property type="entry name" value="Rhomboid-like"/>
    <property type="match status" value="1"/>
</dbReference>
<dbReference type="STRING" id="202789.GCA_001457435_01382"/>
<feature type="transmembrane region" description="Helical" evidence="7">
    <location>
        <begin position="202"/>
        <end position="220"/>
    </location>
</feature>
<dbReference type="AlphaFoldDB" id="K9EWS7"/>
<evidence type="ECO:0000256" key="5">
    <source>
        <dbReference type="ARBA" id="ARBA00022989"/>
    </source>
</evidence>
<comment type="caution">
    <text evidence="9">The sequence shown here is derived from an EMBL/GenBank/DDBJ whole genome shotgun (WGS) entry which is preliminary data.</text>
</comment>
<evidence type="ECO:0000313" key="10">
    <source>
        <dbReference type="Proteomes" id="UP000009888"/>
    </source>
</evidence>
<feature type="domain" description="Peptidase S54 rhomboid" evidence="8">
    <location>
        <begin position="50"/>
        <end position="187"/>
    </location>
</feature>
<keyword evidence="5 7" id="KW-1133">Transmembrane helix</keyword>
<dbReference type="InterPro" id="IPR035952">
    <property type="entry name" value="Rhomboid-like_sf"/>
</dbReference>
<evidence type="ECO:0000256" key="6">
    <source>
        <dbReference type="ARBA" id="ARBA00023136"/>
    </source>
</evidence>
<feature type="transmembrane region" description="Helical" evidence="7">
    <location>
        <begin position="173"/>
        <end position="190"/>
    </location>
</feature>
<evidence type="ECO:0000313" key="9">
    <source>
        <dbReference type="EMBL" id="EKU95382.1"/>
    </source>
</evidence>
<dbReference type="Pfam" id="PF01694">
    <property type="entry name" value="Rhomboid"/>
    <property type="match status" value="1"/>
</dbReference>
<evidence type="ECO:0000259" key="8">
    <source>
        <dbReference type="Pfam" id="PF01694"/>
    </source>
</evidence>
<accession>K9EWS7</accession>
<dbReference type="PANTHER" id="PTHR43731:SF14">
    <property type="entry name" value="PRESENILIN-ASSOCIATED RHOMBOID-LIKE PROTEIN, MITOCHONDRIAL"/>
    <property type="match status" value="1"/>
</dbReference>
<evidence type="ECO:0000256" key="2">
    <source>
        <dbReference type="ARBA" id="ARBA00009045"/>
    </source>
</evidence>
<keyword evidence="3 7" id="KW-0812">Transmembrane</keyword>
<comment type="subcellular location">
    <subcellularLocation>
        <location evidence="1">Membrane</location>
        <topology evidence="1">Multi-pass membrane protein</topology>
    </subcellularLocation>
</comment>
<dbReference type="RefSeq" id="WP_007000953.1">
    <property type="nucleotide sequence ID" value="NZ_JH992955.1"/>
</dbReference>
<dbReference type="HOGENOM" id="CLU_055068_2_2_11"/>
<keyword evidence="4" id="KW-0378">Hydrolase</keyword>
<proteinExistence type="inferred from homology"/>
<dbReference type="InterPro" id="IPR022764">
    <property type="entry name" value="Peptidase_S54_rhomboid_dom"/>
</dbReference>
<feature type="transmembrane region" description="Helical" evidence="7">
    <location>
        <begin position="55"/>
        <end position="79"/>
    </location>
</feature>
<evidence type="ECO:0000256" key="4">
    <source>
        <dbReference type="ARBA" id="ARBA00022801"/>
    </source>
</evidence>
<sequence>MEEQSVTERRAYRPWATVALIAINIGVYLVEMVWSGLSQALLFAPGIAEDQPYRFISSAFAHSGFWHLIFNMYALWLMGMFLERAIGRWRFVMLYALAAIGGNVFVLLTASEDTMGWWTGVVGASGAVFGLFGALFVVQRHLGRNDVQLLVIIGINLVIGFMPGMNISWQSHVGGLIVGAILMAATLRPLKKGRNASAVRDVLVYLGGLALLVALIVYSYA</sequence>
<dbReference type="GO" id="GO:0016020">
    <property type="term" value="C:membrane"/>
    <property type="evidence" value="ECO:0007669"/>
    <property type="project" value="UniProtKB-SubCell"/>
</dbReference>